<accession>A0ABQ4S1J1</accession>
<feature type="domain" description="Crescentin coiled-coil" evidence="3">
    <location>
        <begin position="161"/>
        <end position="519"/>
    </location>
</feature>
<dbReference type="Pfam" id="PF19220">
    <property type="entry name" value="Rod_CreS"/>
    <property type="match status" value="1"/>
</dbReference>
<feature type="coiled-coil region" evidence="1">
    <location>
        <begin position="368"/>
        <end position="444"/>
    </location>
</feature>
<dbReference type="InterPro" id="IPR043652">
    <property type="entry name" value="CreS_CC"/>
</dbReference>
<sequence length="570" mass="63724">MKISRAPITLSALRRFGAGLAPWLPPSLIDCPIQIRDNTVTGKSREADFQSLVDWIDTMAWALFKNVAAGPSRTAAPSNPPPQEEAQSVERKDFSLSGTLAGRRAPAPPKPQRSSLDAIGQRNEVVRQRISEMVDRLEDLKTLQDDFSSILDPITTIAEELSRSSMRNAELDTLLAQEQQSAAAVRREVSDLGSRVASLANELADAQAWGSRIEGELHDREATIEELRISLRDKSLAAENFERQLFAETEKAKAVLGESKALRQETQAMDQALSRSEHELTEARERINLLDAENRRLQLLTEEQSVRLIDLSSRFSELEATADAERQALRTVEAKLSSETALREKSEAQYEAEVGEHRTERASLAMKLEAVTNRAAATEQLLNQLRHQLREKDEAARLAERNFKEASIERVTAERRLEGMQADVARQTERYLDLQRQRSELDSRCDMLTKALAAKDAAIEQATTRSNALGDRIEQITRRYESERAELEAVNRRLTEELQNERSERVMALGALDIARESRLTLQKQHEALKRSARGWRNAGNADGEADAEAAAQAEQSSNVRSFASPGKSN</sequence>
<dbReference type="EMBL" id="BPQP01000067">
    <property type="protein sequence ID" value="GJD96736.1"/>
    <property type="molecule type" value="Genomic_DNA"/>
</dbReference>
<dbReference type="Gene3D" id="1.20.58.60">
    <property type="match status" value="1"/>
</dbReference>
<keyword evidence="5" id="KW-1185">Reference proteome</keyword>
<proteinExistence type="predicted"/>
<comment type="caution">
    <text evidence="4">The sequence shown here is derived from an EMBL/GenBank/DDBJ whole genome shotgun (WGS) entry which is preliminary data.</text>
</comment>
<feature type="compositionally biased region" description="Polar residues" evidence="2">
    <location>
        <begin position="557"/>
        <end position="570"/>
    </location>
</feature>
<evidence type="ECO:0000256" key="2">
    <source>
        <dbReference type="SAM" id="MobiDB-lite"/>
    </source>
</evidence>
<keyword evidence="1" id="KW-0175">Coiled coil</keyword>
<evidence type="ECO:0000256" key="1">
    <source>
        <dbReference type="SAM" id="Coils"/>
    </source>
</evidence>
<evidence type="ECO:0000259" key="3">
    <source>
        <dbReference type="Pfam" id="PF19220"/>
    </source>
</evidence>
<reference evidence="4" key="2">
    <citation type="submission" date="2021-08" db="EMBL/GenBank/DDBJ databases">
        <authorList>
            <person name="Tani A."/>
            <person name="Ola A."/>
            <person name="Ogura Y."/>
            <person name="Katsura K."/>
            <person name="Hayashi T."/>
        </authorList>
    </citation>
    <scope>NUCLEOTIDE SEQUENCE</scope>
    <source>
        <strain evidence="4">DSM 19015</strain>
    </source>
</reference>
<evidence type="ECO:0000313" key="5">
    <source>
        <dbReference type="Proteomes" id="UP001055125"/>
    </source>
</evidence>
<protein>
    <submittedName>
        <fullName evidence="4">Chromosome partition protein Smc</fullName>
    </submittedName>
</protein>
<feature type="coiled-coil region" evidence="1">
    <location>
        <begin position="473"/>
        <end position="504"/>
    </location>
</feature>
<dbReference type="Proteomes" id="UP001055125">
    <property type="component" value="Unassembled WGS sequence"/>
</dbReference>
<evidence type="ECO:0000313" key="4">
    <source>
        <dbReference type="EMBL" id="GJD96736.1"/>
    </source>
</evidence>
<feature type="coiled-coil region" evidence="1">
    <location>
        <begin position="273"/>
        <end position="335"/>
    </location>
</feature>
<gene>
    <name evidence="4" type="primary">smc_3</name>
    <name evidence="4" type="ORF">OCOJLMKI_3961</name>
</gene>
<name>A0ABQ4S1J1_9HYPH</name>
<feature type="region of interest" description="Disordered" evidence="2">
    <location>
        <begin position="71"/>
        <end position="120"/>
    </location>
</feature>
<organism evidence="4 5">
    <name type="scientific">Methylobacterium iners</name>
    <dbReference type="NCBI Taxonomy" id="418707"/>
    <lineage>
        <taxon>Bacteria</taxon>
        <taxon>Pseudomonadati</taxon>
        <taxon>Pseudomonadota</taxon>
        <taxon>Alphaproteobacteria</taxon>
        <taxon>Hyphomicrobiales</taxon>
        <taxon>Methylobacteriaceae</taxon>
        <taxon>Methylobacterium</taxon>
    </lineage>
</organism>
<feature type="region of interest" description="Disordered" evidence="2">
    <location>
        <begin position="530"/>
        <end position="570"/>
    </location>
</feature>
<reference evidence="4" key="1">
    <citation type="journal article" date="2021" name="Front. Microbiol.">
        <title>Comprehensive Comparative Genomics and Phenotyping of Methylobacterium Species.</title>
        <authorList>
            <person name="Alessa O."/>
            <person name="Ogura Y."/>
            <person name="Fujitani Y."/>
            <person name="Takami H."/>
            <person name="Hayashi T."/>
            <person name="Sahin N."/>
            <person name="Tani A."/>
        </authorList>
    </citation>
    <scope>NUCLEOTIDE SEQUENCE</scope>
    <source>
        <strain evidence="4">DSM 19015</strain>
    </source>
</reference>
<feature type="compositionally biased region" description="Low complexity" evidence="2">
    <location>
        <begin position="538"/>
        <end position="556"/>
    </location>
</feature>